<dbReference type="Proteomes" id="UP000724874">
    <property type="component" value="Unassembled WGS sequence"/>
</dbReference>
<dbReference type="EMBL" id="JADNYJ010000045">
    <property type="protein sequence ID" value="KAF8900849.1"/>
    <property type="molecule type" value="Genomic_DNA"/>
</dbReference>
<keyword evidence="2" id="KW-1133">Transmembrane helix</keyword>
<accession>A0A9P5TMC5</accession>
<dbReference type="OrthoDB" id="2548253at2759"/>
<keyword evidence="2" id="KW-0472">Membrane</keyword>
<sequence>MIIDHKPPQSGHRSGSNGDTTSSDIHSQTPLDPGPPPRRKSTVNCKCISWTLFTVILLFLAYWASKAAFLAYKSAKEPWSSLYQDPKKAYRPQDVIRPLVDSNQTFDIVATVWLRTERTVEVAELTARQEDEDEDKERDREIPGSLASILGNLNLKAKNSTMSKEDAHGLAEKAIWTGTVFRNLRLNAKHVKTKVTFRVPTEIFKKHELHSYDLRGSFVLVPNTPSPLDHVSNYSTWLPASINYPPSRSWPDGHTRTLAEEIVDAYGTFTPLLSFHNIKSRCGSADDSAVTEILDDSEDDDSEEGSDDPLFDFSGFTGSTKGRYDTQGQPPLESHPYIITRSFLRIVDITKPMNRKLYDKSHRQIKALACGVGFKVIVNDAGDDWRLCTRAYRQHGNQEVKIKLTKKNDKTGKDSTEWAYAPFLSLQENGYGPLDLVPVPVNREDCSKKKSISQDPIPDEEFVDVTWNIGFSGRTPEKILFADTVSSSAPAYNMTDTESNYLSTHSNVELTQGLAGHHFRDDYHPRRAAILTVVGVTLSCIEGLLDLHYWYSRSSTVGISVLGTILIAGGGLLDFVFETISGASLDSFTFTKFLWDLFLGLFFQIFSLLMLRAVLRADVHLSKYWIPVVRFAPASHAERASQRLESYPSKQTKLMTFGVFAALFSFCEYHQIYVIDRRGVPALRNTVTKTFVTVQLATILPAIALGWVLQVIMNFRSGSFAGTYKLAAWLNVIALLLTVGGNSPWIVGEARDSTPVTFYMLFEVVFAAAMAYQAFRYPSVSPTEDEEDTK</sequence>
<gene>
    <name evidence="3" type="ORF">CPB84DRAFT_1962248</name>
</gene>
<evidence type="ECO:0000313" key="3">
    <source>
        <dbReference type="EMBL" id="KAF8900849.1"/>
    </source>
</evidence>
<evidence type="ECO:0000313" key="4">
    <source>
        <dbReference type="Proteomes" id="UP000724874"/>
    </source>
</evidence>
<feature type="transmembrane region" description="Helical" evidence="2">
    <location>
        <begin position="692"/>
        <end position="715"/>
    </location>
</feature>
<feature type="compositionally biased region" description="Polar residues" evidence="1">
    <location>
        <begin position="11"/>
        <end position="30"/>
    </location>
</feature>
<name>A0A9P5TMC5_GYMJU</name>
<evidence type="ECO:0000256" key="1">
    <source>
        <dbReference type="SAM" id="MobiDB-lite"/>
    </source>
</evidence>
<dbReference type="AlphaFoldDB" id="A0A9P5TMC5"/>
<reference evidence="3" key="1">
    <citation type="submission" date="2020-11" db="EMBL/GenBank/DDBJ databases">
        <authorList>
            <consortium name="DOE Joint Genome Institute"/>
            <person name="Ahrendt S."/>
            <person name="Riley R."/>
            <person name="Andreopoulos W."/>
            <person name="LaButti K."/>
            <person name="Pangilinan J."/>
            <person name="Ruiz-duenas F.J."/>
            <person name="Barrasa J.M."/>
            <person name="Sanchez-Garcia M."/>
            <person name="Camarero S."/>
            <person name="Miyauchi S."/>
            <person name="Serrano A."/>
            <person name="Linde D."/>
            <person name="Babiker R."/>
            <person name="Drula E."/>
            <person name="Ayuso-Fernandez I."/>
            <person name="Pacheco R."/>
            <person name="Padilla G."/>
            <person name="Ferreira P."/>
            <person name="Barriuso J."/>
            <person name="Kellner H."/>
            <person name="Castanera R."/>
            <person name="Alfaro M."/>
            <person name="Ramirez L."/>
            <person name="Pisabarro A.G."/>
            <person name="Kuo A."/>
            <person name="Tritt A."/>
            <person name="Lipzen A."/>
            <person name="He G."/>
            <person name="Yan M."/>
            <person name="Ng V."/>
            <person name="Cullen D."/>
            <person name="Martin F."/>
            <person name="Rosso M.-N."/>
            <person name="Henrissat B."/>
            <person name="Hibbett D."/>
            <person name="Martinez A.T."/>
            <person name="Grigoriev I.V."/>
        </authorList>
    </citation>
    <scope>NUCLEOTIDE SEQUENCE</scope>
    <source>
        <strain evidence="3">AH 44721</strain>
    </source>
</reference>
<evidence type="ECO:0000256" key="2">
    <source>
        <dbReference type="SAM" id="Phobius"/>
    </source>
</evidence>
<keyword evidence="2" id="KW-0812">Transmembrane</keyword>
<feature type="transmembrane region" description="Helical" evidence="2">
    <location>
        <begin position="597"/>
        <end position="615"/>
    </location>
</feature>
<feature type="transmembrane region" description="Helical" evidence="2">
    <location>
        <begin position="727"/>
        <end position="746"/>
    </location>
</feature>
<feature type="region of interest" description="Disordered" evidence="1">
    <location>
        <begin position="1"/>
        <end position="38"/>
    </location>
</feature>
<feature type="transmembrane region" description="Helical" evidence="2">
    <location>
        <begin position="557"/>
        <end position="577"/>
    </location>
</feature>
<feature type="transmembrane region" description="Helical" evidence="2">
    <location>
        <begin position="47"/>
        <end position="64"/>
    </location>
</feature>
<proteinExistence type="predicted"/>
<keyword evidence="4" id="KW-1185">Reference proteome</keyword>
<organism evidence="3 4">
    <name type="scientific">Gymnopilus junonius</name>
    <name type="common">Spectacular rustgill mushroom</name>
    <name type="synonym">Gymnopilus spectabilis subsp. junonius</name>
    <dbReference type="NCBI Taxonomy" id="109634"/>
    <lineage>
        <taxon>Eukaryota</taxon>
        <taxon>Fungi</taxon>
        <taxon>Dikarya</taxon>
        <taxon>Basidiomycota</taxon>
        <taxon>Agaricomycotina</taxon>
        <taxon>Agaricomycetes</taxon>
        <taxon>Agaricomycetidae</taxon>
        <taxon>Agaricales</taxon>
        <taxon>Agaricineae</taxon>
        <taxon>Hymenogastraceae</taxon>
        <taxon>Gymnopilus</taxon>
    </lineage>
</organism>
<comment type="caution">
    <text evidence="3">The sequence shown here is derived from an EMBL/GenBank/DDBJ whole genome shotgun (WGS) entry which is preliminary data.</text>
</comment>
<feature type="transmembrane region" description="Helical" evidence="2">
    <location>
        <begin position="528"/>
        <end position="545"/>
    </location>
</feature>
<protein>
    <submittedName>
        <fullName evidence="3">Uncharacterized protein</fullName>
    </submittedName>
</protein>
<feature type="transmembrane region" description="Helical" evidence="2">
    <location>
        <begin position="758"/>
        <end position="775"/>
    </location>
</feature>